<sequence length="82" mass="9136">MKNIQFERVVIAQAGQRRNVTSVMEAAVLLFQVWPKDRGKAYFAARRACIEAMEGKATADDARAAFIAAAREVHMLIEAQAR</sequence>
<reference evidence="1" key="1">
    <citation type="submission" date="2022-09" db="EMBL/GenBank/DDBJ databases">
        <title>Interaction between co-microsymbionts with complementary sets of symbiotic genes in legume-rhizobium systems.</title>
        <authorList>
            <person name="Safronova V."/>
            <person name="Sazanova A."/>
            <person name="Afonin A."/>
            <person name="Chirak E."/>
        </authorList>
    </citation>
    <scope>NUCLEOTIDE SEQUENCE</scope>
    <source>
        <strain evidence="1">A18/3m</strain>
    </source>
</reference>
<evidence type="ECO:0000313" key="1">
    <source>
        <dbReference type="EMBL" id="UXN58324.1"/>
    </source>
</evidence>
<organism evidence="1 2">
    <name type="scientific">Phyllobacterium zundukense</name>
    <dbReference type="NCBI Taxonomy" id="1867719"/>
    <lineage>
        <taxon>Bacteria</taxon>
        <taxon>Pseudomonadati</taxon>
        <taxon>Pseudomonadota</taxon>
        <taxon>Alphaproteobacteria</taxon>
        <taxon>Hyphomicrobiales</taxon>
        <taxon>Phyllobacteriaceae</taxon>
        <taxon>Phyllobacterium</taxon>
    </lineage>
</organism>
<gene>
    <name evidence="1" type="ORF">N8E88_05830</name>
</gene>
<dbReference type="Proteomes" id="UP001061991">
    <property type="component" value="Plasmid p_unnamed2"/>
</dbReference>
<protein>
    <submittedName>
        <fullName evidence="1">DUF982 domain-containing protein</fullName>
    </submittedName>
</protein>
<dbReference type="EMBL" id="CP104971">
    <property type="protein sequence ID" value="UXN58324.1"/>
    <property type="molecule type" value="Genomic_DNA"/>
</dbReference>
<proteinExistence type="predicted"/>
<evidence type="ECO:0000313" key="2">
    <source>
        <dbReference type="Proteomes" id="UP001061991"/>
    </source>
</evidence>
<geneLocation type="plasmid" evidence="1 2">
    <name>p_unnamed2</name>
</geneLocation>
<name>A0ACD4CXM7_9HYPH</name>
<keyword evidence="1" id="KW-0614">Plasmid</keyword>
<accession>A0ACD4CXM7</accession>
<keyword evidence="2" id="KW-1185">Reference proteome</keyword>